<evidence type="ECO:0000256" key="1">
    <source>
        <dbReference type="SAM" id="MobiDB-lite"/>
    </source>
</evidence>
<feature type="compositionally biased region" description="Basic and acidic residues" evidence="1">
    <location>
        <begin position="45"/>
        <end position="69"/>
    </location>
</feature>
<protein>
    <submittedName>
        <fullName evidence="2">Uncharacterized protein</fullName>
    </submittedName>
</protein>
<proteinExistence type="predicted"/>
<feature type="region of interest" description="Disordered" evidence="1">
    <location>
        <begin position="1"/>
        <end position="69"/>
    </location>
</feature>
<reference evidence="2 3" key="1">
    <citation type="journal article" date="2024" name="G3 (Bethesda)">
        <title>Genome assembly of Hibiscus sabdariffa L. provides insights into metabolisms of medicinal natural products.</title>
        <authorList>
            <person name="Kim T."/>
        </authorList>
    </citation>
    <scope>NUCLEOTIDE SEQUENCE [LARGE SCALE GENOMIC DNA]</scope>
    <source>
        <strain evidence="2">TK-2024</strain>
        <tissue evidence="2">Old leaves</tissue>
    </source>
</reference>
<name>A0ABR2ASC5_9ROSI</name>
<evidence type="ECO:0000313" key="2">
    <source>
        <dbReference type="EMBL" id="KAK8496819.1"/>
    </source>
</evidence>
<comment type="caution">
    <text evidence="2">The sequence shown here is derived from an EMBL/GenBank/DDBJ whole genome shotgun (WGS) entry which is preliminary data.</text>
</comment>
<gene>
    <name evidence="2" type="ORF">V6N12_021144</name>
</gene>
<dbReference type="Proteomes" id="UP001472677">
    <property type="component" value="Unassembled WGS sequence"/>
</dbReference>
<organism evidence="2 3">
    <name type="scientific">Hibiscus sabdariffa</name>
    <name type="common">roselle</name>
    <dbReference type="NCBI Taxonomy" id="183260"/>
    <lineage>
        <taxon>Eukaryota</taxon>
        <taxon>Viridiplantae</taxon>
        <taxon>Streptophyta</taxon>
        <taxon>Embryophyta</taxon>
        <taxon>Tracheophyta</taxon>
        <taxon>Spermatophyta</taxon>
        <taxon>Magnoliopsida</taxon>
        <taxon>eudicotyledons</taxon>
        <taxon>Gunneridae</taxon>
        <taxon>Pentapetalae</taxon>
        <taxon>rosids</taxon>
        <taxon>malvids</taxon>
        <taxon>Malvales</taxon>
        <taxon>Malvaceae</taxon>
        <taxon>Malvoideae</taxon>
        <taxon>Hibiscus</taxon>
    </lineage>
</organism>
<evidence type="ECO:0000313" key="3">
    <source>
        <dbReference type="Proteomes" id="UP001472677"/>
    </source>
</evidence>
<accession>A0ABR2ASC5</accession>
<keyword evidence="3" id="KW-1185">Reference proteome</keyword>
<sequence>MPGKGRPKKVNGGGQRSMAEGMATNRRMNKGFASLEHGLGLIGIKGEDKTEGNVESREGEVERRTGEKR</sequence>
<dbReference type="EMBL" id="JBBPBM010000345">
    <property type="protein sequence ID" value="KAK8496819.1"/>
    <property type="molecule type" value="Genomic_DNA"/>
</dbReference>